<evidence type="ECO:0000256" key="3">
    <source>
        <dbReference type="SAM" id="MobiDB-lite"/>
    </source>
</evidence>
<keyword evidence="1 2" id="KW-0175">Coiled coil</keyword>
<comment type="caution">
    <text evidence="5">The sequence shown here is derived from an EMBL/GenBank/DDBJ whole genome shotgun (WGS) entry which is preliminary data.</text>
</comment>
<organism evidence="5 6">
    <name type="scientific">Rosa chinensis</name>
    <name type="common">China rose</name>
    <dbReference type="NCBI Taxonomy" id="74649"/>
    <lineage>
        <taxon>Eukaryota</taxon>
        <taxon>Viridiplantae</taxon>
        <taxon>Streptophyta</taxon>
        <taxon>Embryophyta</taxon>
        <taxon>Tracheophyta</taxon>
        <taxon>Spermatophyta</taxon>
        <taxon>Magnoliopsida</taxon>
        <taxon>eudicotyledons</taxon>
        <taxon>Gunneridae</taxon>
        <taxon>Pentapetalae</taxon>
        <taxon>rosids</taxon>
        <taxon>fabids</taxon>
        <taxon>Rosales</taxon>
        <taxon>Rosaceae</taxon>
        <taxon>Rosoideae</taxon>
        <taxon>Rosoideae incertae sedis</taxon>
        <taxon>Rosa</taxon>
    </lineage>
</organism>
<protein>
    <submittedName>
        <fullName evidence="5">Putative ubiquitinyl hydrolase 1</fullName>
        <ecNumber evidence="5">3.4.19.12</ecNumber>
    </submittedName>
</protein>
<gene>
    <name evidence="5" type="ORF">RchiOBHm_Chr1g0330011</name>
</gene>
<dbReference type="PANTHER" id="PTHR46236">
    <property type="entry name" value="TRAF-LIKE SUPERFAMILY PROTEIN"/>
    <property type="match status" value="1"/>
</dbReference>
<dbReference type="InterPro" id="IPR002083">
    <property type="entry name" value="MATH/TRAF_dom"/>
</dbReference>
<proteinExistence type="predicted"/>
<name>A0A2P6SB82_ROSCH</name>
<evidence type="ECO:0000313" key="6">
    <source>
        <dbReference type="Proteomes" id="UP000238479"/>
    </source>
</evidence>
<dbReference type="AlphaFoldDB" id="A0A2P6SB82"/>
<feature type="region of interest" description="Disordered" evidence="3">
    <location>
        <begin position="169"/>
        <end position="201"/>
    </location>
</feature>
<dbReference type="InterPro" id="IPR050804">
    <property type="entry name" value="MCC"/>
</dbReference>
<sequence>MSLADHQTAIVRMKNEEGDQEQDDLAPSGTFTWRIENFSNLKMGKYVSNIFTIGGIKWQLSMYLTGDDKSLGKHLSLYLGVANAHDLPPGWTLFAHFRLTVVNQLDINKSVTKPTKGIQREFDANKSDWGFKAFMPLSELYECSAGYLLNDICILKAKVDVPLKMEDQGSNVSVTTESSRKEHEGPEPNVDPMQAPDSSPATKAAYIELIPPLQDAPGSDNSAISSTVPSVVQDVAEVPTNPTGKLIDFMGFGKIERAFVPLLEEVCSVHPSLIERQRRRGRSITQCAFQTLGELLHFLKTTKIKDMTQETCERLQTLWEDLEIFKFDLAWLEPQVQSALAMKKLWEKLRKVKRMREDVEGLVNEHKRRTLALAVTKMDLEAAKKDLSKEEEGLVEIDMETELGYGMP</sequence>
<evidence type="ECO:0000259" key="4">
    <source>
        <dbReference type="PROSITE" id="PS50144"/>
    </source>
</evidence>
<keyword evidence="5" id="KW-0378">Hydrolase</keyword>
<dbReference type="EC" id="3.4.19.12" evidence="5"/>
<dbReference type="SUPFAM" id="SSF49599">
    <property type="entry name" value="TRAF domain-like"/>
    <property type="match status" value="1"/>
</dbReference>
<dbReference type="Pfam" id="PF22486">
    <property type="entry name" value="MATH_2"/>
    <property type="match status" value="1"/>
</dbReference>
<reference evidence="5 6" key="1">
    <citation type="journal article" date="2018" name="Nat. Genet.">
        <title>The Rosa genome provides new insights in the design of modern roses.</title>
        <authorList>
            <person name="Bendahmane M."/>
        </authorList>
    </citation>
    <scope>NUCLEOTIDE SEQUENCE [LARGE SCALE GENOMIC DNA]</scope>
    <source>
        <strain evidence="6">cv. Old Blush</strain>
    </source>
</reference>
<evidence type="ECO:0000256" key="1">
    <source>
        <dbReference type="ARBA" id="ARBA00023054"/>
    </source>
</evidence>
<dbReference type="EMBL" id="PDCK01000039">
    <property type="protein sequence ID" value="PRQ55927.1"/>
    <property type="molecule type" value="Genomic_DNA"/>
</dbReference>
<dbReference type="Gramene" id="PRQ55927">
    <property type="protein sequence ID" value="PRQ55927"/>
    <property type="gene ID" value="RchiOBHm_Chr1g0330011"/>
</dbReference>
<dbReference type="Gene3D" id="2.60.210.10">
    <property type="entry name" value="Apoptosis, Tumor Necrosis Factor Receptor Associated Protein 2, Chain A"/>
    <property type="match status" value="1"/>
</dbReference>
<accession>A0A2P6SB82</accession>
<dbReference type="PANTHER" id="PTHR46236:SF35">
    <property type="entry name" value="MATH DOMAIN-CONTAINING PROTEIN"/>
    <property type="match status" value="1"/>
</dbReference>
<feature type="domain" description="MATH" evidence="4">
    <location>
        <begin position="28"/>
        <end position="159"/>
    </location>
</feature>
<keyword evidence="6" id="KW-1185">Reference proteome</keyword>
<dbReference type="SMART" id="SM00061">
    <property type="entry name" value="MATH"/>
    <property type="match status" value="1"/>
</dbReference>
<evidence type="ECO:0000313" key="5">
    <source>
        <dbReference type="EMBL" id="PRQ55927.1"/>
    </source>
</evidence>
<dbReference type="OMA" id="VCNELTE"/>
<dbReference type="GO" id="GO:0004843">
    <property type="term" value="F:cysteine-type deubiquitinase activity"/>
    <property type="evidence" value="ECO:0007669"/>
    <property type="project" value="UniProtKB-EC"/>
</dbReference>
<dbReference type="PROSITE" id="PS50144">
    <property type="entry name" value="MATH"/>
    <property type="match status" value="1"/>
</dbReference>
<dbReference type="STRING" id="74649.A0A2P6SB82"/>
<dbReference type="CDD" id="cd00121">
    <property type="entry name" value="MATH"/>
    <property type="match status" value="1"/>
</dbReference>
<evidence type="ECO:0000256" key="2">
    <source>
        <dbReference type="SAM" id="Coils"/>
    </source>
</evidence>
<dbReference type="InterPro" id="IPR008974">
    <property type="entry name" value="TRAF-like"/>
</dbReference>
<dbReference type="Proteomes" id="UP000238479">
    <property type="component" value="Chromosome 1"/>
</dbReference>
<feature type="coiled-coil region" evidence="2">
    <location>
        <begin position="349"/>
        <end position="400"/>
    </location>
</feature>